<dbReference type="InterPro" id="IPR015915">
    <property type="entry name" value="Kelch-typ_b-propeller"/>
</dbReference>
<dbReference type="EMBL" id="ASPP01049797">
    <property type="protein sequence ID" value="ETN97414.1"/>
    <property type="molecule type" value="Genomic_DNA"/>
</dbReference>
<proteinExistence type="predicted"/>
<name>X6L9N6_RETFI</name>
<comment type="caution">
    <text evidence="1">The sequence shown here is derived from an EMBL/GenBank/DDBJ whole genome shotgun (WGS) entry which is preliminary data.</text>
</comment>
<dbReference type="InterPro" id="IPR011043">
    <property type="entry name" value="Gal_Oxase/kelch_b-propeller"/>
</dbReference>
<dbReference type="Gene3D" id="2.120.10.80">
    <property type="entry name" value="Kelch-type beta propeller"/>
    <property type="match status" value="1"/>
</dbReference>
<evidence type="ECO:0000313" key="1">
    <source>
        <dbReference type="EMBL" id="ETN97414.1"/>
    </source>
</evidence>
<keyword evidence="2" id="KW-1185">Reference proteome</keyword>
<reference evidence="1 2" key="1">
    <citation type="journal article" date="2013" name="Curr. Biol.">
        <title>The Genome of the Foraminiferan Reticulomyxa filosa.</title>
        <authorList>
            <person name="Glockner G."/>
            <person name="Hulsmann N."/>
            <person name="Schleicher M."/>
            <person name="Noegel A.A."/>
            <person name="Eichinger L."/>
            <person name="Gallinger C."/>
            <person name="Pawlowski J."/>
            <person name="Sierra R."/>
            <person name="Euteneuer U."/>
            <person name="Pillet L."/>
            <person name="Moustafa A."/>
            <person name="Platzer M."/>
            <person name="Groth M."/>
            <person name="Szafranski K."/>
            <person name="Schliwa M."/>
        </authorList>
    </citation>
    <scope>NUCLEOTIDE SEQUENCE [LARGE SCALE GENOMIC DNA]</scope>
</reference>
<sequence length="289" mass="33889">MKKTFSMKYKSVWEISDSKSEHQSFNTWIRHNQDTNIGKLEDDLIGVRGLIGGINNDLLFITYSPKNIKVIDLKTMKPLTGIKNNIIPIFGIDYHCLVPLTMNNEKLINHFILFCRNTGSLIKYDEQNKTFHYQKLPICPGLNNSYSFVHLYDFIFSFGGFNSKFERIKNVYKYSMKEKTWNECKFTLPMEISDSFAILSGNDKNVHVIGGKNAKGKRQEMHVSVNVEQLFEKSEFLKMAKMYEKEMNRMKLERPYIIPFEKARMIEDEKKNKYENTNTKIGKQIERIG</sequence>
<gene>
    <name evidence="1" type="ORF">RFI_40115</name>
</gene>
<organism evidence="1 2">
    <name type="scientific">Reticulomyxa filosa</name>
    <dbReference type="NCBI Taxonomy" id="46433"/>
    <lineage>
        <taxon>Eukaryota</taxon>
        <taxon>Sar</taxon>
        <taxon>Rhizaria</taxon>
        <taxon>Retaria</taxon>
        <taxon>Foraminifera</taxon>
        <taxon>Monothalamids</taxon>
        <taxon>Reticulomyxidae</taxon>
        <taxon>Reticulomyxa</taxon>
    </lineage>
</organism>
<evidence type="ECO:0000313" key="2">
    <source>
        <dbReference type="Proteomes" id="UP000023152"/>
    </source>
</evidence>
<dbReference type="SUPFAM" id="SSF50965">
    <property type="entry name" value="Galactose oxidase, central domain"/>
    <property type="match status" value="1"/>
</dbReference>
<protein>
    <recommendedName>
        <fullName evidence="3">Kelch motif family protein</fullName>
    </recommendedName>
</protein>
<evidence type="ECO:0008006" key="3">
    <source>
        <dbReference type="Google" id="ProtNLM"/>
    </source>
</evidence>
<dbReference type="AlphaFoldDB" id="X6L9N6"/>
<dbReference type="Proteomes" id="UP000023152">
    <property type="component" value="Unassembled WGS sequence"/>
</dbReference>
<accession>X6L9N6</accession>